<dbReference type="EMBL" id="MDET01000034">
    <property type="protein sequence ID" value="OQM74384.1"/>
    <property type="molecule type" value="Genomic_DNA"/>
</dbReference>
<dbReference type="InterPro" id="IPR005321">
    <property type="entry name" value="Peptidase_S58_DmpA"/>
</dbReference>
<dbReference type="STRING" id="1873176.BFN67_05485"/>
<dbReference type="PANTHER" id="PTHR36512">
    <property type="entry name" value="D-AMINOPEPTIDASE"/>
    <property type="match status" value="1"/>
</dbReference>
<keyword evidence="2" id="KW-0645">Protease</keyword>
<keyword evidence="2" id="KW-0031">Aminopeptidase</keyword>
<comment type="similarity">
    <text evidence="1">Belongs to the peptidase S58 family.</text>
</comment>
<dbReference type="SUPFAM" id="SSF56266">
    <property type="entry name" value="DmpA/ArgJ-like"/>
    <property type="match status" value="1"/>
</dbReference>
<dbReference type="CDD" id="cd02253">
    <property type="entry name" value="DmpA"/>
    <property type="match status" value="1"/>
</dbReference>
<dbReference type="PANTHER" id="PTHR36512:SF3">
    <property type="entry name" value="BLR5678 PROTEIN"/>
    <property type="match status" value="1"/>
</dbReference>
<dbReference type="AlphaFoldDB" id="A0A1V8RML1"/>
<dbReference type="InterPro" id="IPR016117">
    <property type="entry name" value="ArgJ-like_dom_sf"/>
</dbReference>
<dbReference type="Pfam" id="PF03576">
    <property type="entry name" value="Peptidase_S58"/>
    <property type="match status" value="1"/>
</dbReference>
<comment type="caution">
    <text evidence="2">The sequence shown here is derived from an EMBL/GenBank/DDBJ whole genome shotgun (WGS) entry which is preliminary data.</text>
</comment>
<dbReference type="OrthoDB" id="9770388at2"/>
<evidence type="ECO:0000313" key="2">
    <source>
        <dbReference type="EMBL" id="OQM74384.1"/>
    </source>
</evidence>
<proteinExistence type="inferred from homology"/>
<protein>
    <submittedName>
        <fullName evidence="2">Aminopeptidase</fullName>
    </submittedName>
</protein>
<reference evidence="2 3" key="1">
    <citation type="journal article" date="2016" name="Int. J. Syst. Evol. Microbiol.">
        <title>Pseudaminobacter manganicus sp. nov., isolated from sludge of a manganese mine.</title>
        <authorList>
            <person name="Li J."/>
            <person name="Huang J."/>
            <person name="Liao S."/>
            <person name="Wang G."/>
        </authorList>
    </citation>
    <scope>NUCLEOTIDE SEQUENCE [LARGE SCALE GENOMIC DNA]</scope>
    <source>
        <strain evidence="2 3">JH-7</strain>
    </source>
</reference>
<organism evidence="2 3">
    <name type="scientific">Manganibacter manganicus</name>
    <dbReference type="NCBI Taxonomy" id="1873176"/>
    <lineage>
        <taxon>Bacteria</taxon>
        <taxon>Pseudomonadati</taxon>
        <taxon>Pseudomonadota</taxon>
        <taxon>Alphaproteobacteria</taxon>
        <taxon>Hyphomicrobiales</taxon>
        <taxon>Phyllobacteriaceae</taxon>
        <taxon>Manganibacter</taxon>
    </lineage>
</organism>
<accession>A0A1V8RML1</accession>
<dbReference type="RefSeq" id="WP_080920909.1">
    <property type="nucleotide sequence ID" value="NZ_MDET01000034.1"/>
</dbReference>
<evidence type="ECO:0000313" key="3">
    <source>
        <dbReference type="Proteomes" id="UP000191905"/>
    </source>
</evidence>
<evidence type="ECO:0000256" key="1">
    <source>
        <dbReference type="ARBA" id="ARBA00007068"/>
    </source>
</evidence>
<gene>
    <name evidence="2" type="ORF">BFN67_05485</name>
</gene>
<sequence length="348" mass="36338">MTSARDFGLCIGRLPTGPLNAITDIAGVTVGHHTVRDGGAATGVTAILPHSGNLFRRKVRAGVEIINGFGKSVGLMQVAELGTVETPILLTNTFGVGNCANVLIHRAITDNPEIGRRTSTVNPLVFECNDGEINDIQALHVRAEHALAALGDAHGGPLAQGAIGAGTGMTAFGFKAGIGTASRTMQIGGHEHLLGALVLANFGNAGDLVLPDGRRPDPRGMEQAEKGSVIVILATDLPLGDRQLRRVARRAGAGLARLGAFWGNGSGDIALCFTTADMVEHEPPTPFQPIRHLAEGRIDIPFRAAAEATQEAVLNALCAAAPAVGRSGRHFPSLADWLKENPLPRRSF</sequence>
<keyword evidence="3" id="KW-1185">Reference proteome</keyword>
<dbReference type="Proteomes" id="UP000191905">
    <property type="component" value="Unassembled WGS sequence"/>
</dbReference>
<dbReference type="GO" id="GO:0004177">
    <property type="term" value="F:aminopeptidase activity"/>
    <property type="evidence" value="ECO:0007669"/>
    <property type="project" value="UniProtKB-KW"/>
</dbReference>
<dbReference type="Gene3D" id="3.60.70.12">
    <property type="entry name" value="L-amino peptidase D-ALA esterase/amidase"/>
    <property type="match status" value="1"/>
</dbReference>
<name>A0A1V8RML1_9HYPH</name>
<keyword evidence="2" id="KW-0378">Hydrolase</keyword>